<dbReference type="AlphaFoldDB" id="A0A519BI89"/>
<dbReference type="Gene3D" id="3.40.50.150">
    <property type="entry name" value="Vaccinia Virus protein VP39"/>
    <property type="match status" value="1"/>
</dbReference>
<organism evidence="2 3">
    <name type="scientific">Acididesulfobacter guangdongensis</name>
    <dbReference type="NCBI Taxonomy" id="2597225"/>
    <lineage>
        <taxon>Bacteria</taxon>
        <taxon>Deltaproteobacteria</taxon>
        <taxon>Candidatus Acidulodesulfobacterales</taxon>
        <taxon>Candidatus Acididesulfobacter</taxon>
    </lineage>
</organism>
<dbReference type="InterPro" id="IPR029063">
    <property type="entry name" value="SAM-dependent_MTases_sf"/>
</dbReference>
<dbReference type="CDD" id="cd02440">
    <property type="entry name" value="AdoMet_MTases"/>
    <property type="match status" value="1"/>
</dbReference>
<dbReference type="SUPFAM" id="SSF53335">
    <property type="entry name" value="S-adenosyl-L-methionine-dependent methyltransferases"/>
    <property type="match status" value="1"/>
</dbReference>
<dbReference type="EMBL" id="SGBC01000001">
    <property type="protein sequence ID" value="RZD16985.1"/>
    <property type="molecule type" value="Genomic_DNA"/>
</dbReference>
<keyword evidence="2" id="KW-0808">Transferase</keyword>
<dbReference type="Proteomes" id="UP000316562">
    <property type="component" value="Unassembled WGS sequence"/>
</dbReference>
<comment type="caution">
    <text evidence="2">The sequence shown here is derived from an EMBL/GenBank/DDBJ whole genome shotgun (WGS) entry which is preliminary data.</text>
</comment>
<dbReference type="Pfam" id="PF08241">
    <property type="entry name" value="Methyltransf_11"/>
    <property type="match status" value="1"/>
</dbReference>
<name>A0A519BI89_ACIG2</name>
<protein>
    <submittedName>
        <fullName evidence="2">SAM-dependent methyltransferase</fullName>
    </submittedName>
</protein>
<dbReference type="GO" id="GO:0008757">
    <property type="term" value="F:S-adenosylmethionine-dependent methyltransferase activity"/>
    <property type="evidence" value="ECO:0007669"/>
    <property type="project" value="InterPro"/>
</dbReference>
<accession>A0A519BI89</accession>
<keyword evidence="2" id="KW-0489">Methyltransferase</keyword>
<sequence length="285" mass="32925">MLSIIEKFRAIYNKKDIPENLRFLALQSCYTANFLLHELNSIPYPENCNDGTAVDVGTGLGIIPLILNLQRKYRKYIGIDVDNKGLTIAKRLFEENNFNPICADVFALPLKNSISDILFARYVLQHVSRVELFLSELKKIMKTDSKIVIIDVEDDMNVFYPELPPETKNVFESYEKFQKQCGGDRNVSKKLPYFLFQTGFKNVEIKPFTSTFFVLKKDCRDYFKQTKDAFLALSAELELVKDKLFEHKFISPSDFHRGLNNCLAYLNSSESIFISRTEFLITATK</sequence>
<evidence type="ECO:0000313" key="3">
    <source>
        <dbReference type="Proteomes" id="UP000316562"/>
    </source>
</evidence>
<evidence type="ECO:0000259" key="1">
    <source>
        <dbReference type="Pfam" id="PF08241"/>
    </source>
</evidence>
<feature type="domain" description="Methyltransferase type 11" evidence="1">
    <location>
        <begin position="54"/>
        <end position="149"/>
    </location>
</feature>
<dbReference type="InterPro" id="IPR013216">
    <property type="entry name" value="Methyltransf_11"/>
</dbReference>
<proteinExistence type="predicted"/>
<dbReference type="GO" id="GO:0032259">
    <property type="term" value="P:methylation"/>
    <property type="evidence" value="ECO:0007669"/>
    <property type="project" value="UniProtKB-KW"/>
</dbReference>
<gene>
    <name evidence="2" type="ORF">EVJ46_01750</name>
</gene>
<reference evidence="2 3" key="1">
    <citation type="journal article" date="2019" name="ISME J.">
        <title>Insights into ecological role of a new deltaproteobacterial order Candidatus Acidulodesulfobacterales by metagenomics and metatranscriptomics.</title>
        <authorList>
            <person name="Tan S."/>
            <person name="Liu J."/>
            <person name="Fang Y."/>
            <person name="Hedlund B.P."/>
            <person name="Lian Z.H."/>
            <person name="Huang L.Y."/>
            <person name="Li J.T."/>
            <person name="Huang L.N."/>
            <person name="Li W.J."/>
            <person name="Jiang H.C."/>
            <person name="Dong H.L."/>
            <person name="Shu W.S."/>
        </authorList>
    </citation>
    <scope>NUCLEOTIDE SEQUENCE [LARGE SCALE GENOMIC DNA]</scope>
    <source>
        <strain evidence="2">AP2</strain>
    </source>
</reference>
<evidence type="ECO:0000313" key="2">
    <source>
        <dbReference type="EMBL" id="RZD16985.1"/>
    </source>
</evidence>